<comment type="caution">
    <text evidence="1">The sequence shown here is derived from an EMBL/GenBank/DDBJ whole genome shotgun (WGS) entry which is preliminary data.</text>
</comment>
<name>A0ABQ9R895_9PEZI</name>
<reference evidence="1 2" key="1">
    <citation type="submission" date="2016-10" db="EMBL/GenBank/DDBJ databases">
        <title>The genome sequence of Colletotrichum fioriniae PJ7.</title>
        <authorList>
            <person name="Baroncelli R."/>
        </authorList>
    </citation>
    <scope>NUCLEOTIDE SEQUENCE [LARGE SCALE GENOMIC DNA]</scope>
    <source>
        <strain evidence="1 2">Tom-12</strain>
    </source>
</reference>
<sequence>MSLRQSQVSLVRVTDELGNKSGQRVGSRTSPSNTNRRPRLLFLSVHFAVNMNWNVLRIPYFVPCTQLTRKVFSPPPPFFFFCNLRALCTEDENHEENVSLSGTHGYLVTSPGVRWHVAHPLVHPFPTIQIFFTVAPTPRSQHRASHKKNQDRVFALIQSKAQVTFSIVVAEPLGKIFQSSKTEASTSLSLYLSLSLSQHSPRRQETSNHTLRSMFPGTHNVRYGVPVRR</sequence>
<protein>
    <submittedName>
        <fullName evidence="1">Uncharacterized protein</fullName>
    </submittedName>
</protein>
<evidence type="ECO:0000313" key="2">
    <source>
        <dbReference type="Proteomes" id="UP001227543"/>
    </source>
</evidence>
<keyword evidence="2" id="KW-1185">Reference proteome</keyword>
<accession>A0ABQ9R895</accession>
<dbReference type="GeneID" id="85408253"/>
<evidence type="ECO:0000313" key="1">
    <source>
        <dbReference type="EMBL" id="KAK1497330.1"/>
    </source>
</evidence>
<dbReference type="RefSeq" id="XP_060381470.1">
    <property type="nucleotide sequence ID" value="XM_060524015.1"/>
</dbReference>
<organism evidence="1 2">
    <name type="scientific">Colletotrichum tamarilloi</name>
    <dbReference type="NCBI Taxonomy" id="1209934"/>
    <lineage>
        <taxon>Eukaryota</taxon>
        <taxon>Fungi</taxon>
        <taxon>Dikarya</taxon>
        <taxon>Ascomycota</taxon>
        <taxon>Pezizomycotina</taxon>
        <taxon>Sordariomycetes</taxon>
        <taxon>Hypocreomycetidae</taxon>
        <taxon>Glomerellales</taxon>
        <taxon>Glomerellaceae</taxon>
        <taxon>Colletotrichum</taxon>
        <taxon>Colletotrichum acutatum species complex</taxon>
    </lineage>
</organism>
<dbReference type="EMBL" id="MLFU01000026">
    <property type="protein sequence ID" value="KAK1497330.1"/>
    <property type="molecule type" value="Genomic_DNA"/>
</dbReference>
<gene>
    <name evidence="1" type="ORF">CTAM01_07994</name>
</gene>
<dbReference type="Proteomes" id="UP001227543">
    <property type="component" value="Unassembled WGS sequence"/>
</dbReference>
<proteinExistence type="predicted"/>